<reference evidence="2" key="2">
    <citation type="submission" date="2022-01" db="EMBL/GenBank/DDBJ databases">
        <authorList>
            <person name="Yamashiro T."/>
            <person name="Shiraishi A."/>
            <person name="Satake H."/>
            <person name="Nakayama K."/>
        </authorList>
    </citation>
    <scope>NUCLEOTIDE SEQUENCE</scope>
</reference>
<keyword evidence="3" id="KW-1185">Reference proteome</keyword>
<evidence type="ECO:0000256" key="1">
    <source>
        <dbReference type="SAM" id="MobiDB-lite"/>
    </source>
</evidence>
<dbReference type="EMBL" id="BQNB010013704">
    <property type="protein sequence ID" value="GJT19287.1"/>
    <property type="molecule type" value="Genomic_DNA"/>
</dbReference>
<dbReference type="Proteomes" id="UP001151760">
    <property type="component" value="Unassembled WGS sequence"/>
</dbReference>
<comment type="caution">
    <text evidence="2">The sequence shown here is derived from an EMBL/GenBank/DDBJ whole genome shotgun (WGS) entry which is preliminary data.</text>
</comment>
<proteinExistence type="predicted"/>
<accession>A0ABQ5BZT2</accession>
<feature type="compositionally biased region" description="Basic and acidic residues" evidence="1">
    <location>
        <begin position="270"/>
        <end position="290"/>
    </location>
</feature>
<evidence type="ECO:0000313" key="3">
    <source>
        <dbReference type="Proteomes" id="UP001151760"/>
    </source>
</evidence>
<organism evidence="2 3">
    <name type="scientific">Tanacetum coccineum</name>
    <dbReference type="NCBI Taxonomy" id="301880"/>
    <lineage>
        <taxon>Eukaryota</taxon>
        <taxon>Viridiplantae</taxon>
        <taxon>Streptophyta</taxon>
        <taxon>Embryophyta</taxon>
        <taxon>Tracheophyta</taxon>
        <taxon>Spermatophyta</taxon>
        <taxon>Magnoliopsida</taxon>
        <taxon>eudicotyledons</taxon>
        <taxon>Gunneridae</taxon>
        <taxon>Pentapetalae</taxon>
        <taxon>asterids</taxon>
        <taxon>campanulids</taxon>
        <taxon>Asterales</taxon>
        <taxon>Asteraceae</taxon>
        <taxon>Asteroideae</taxon>
        <taxon>Anthemideae</taxon>
        <taxon>Anthemidinae</taxon>
        <taxon>Tanacetum</taxon>
    </lineage>
</organism>
<protein>
    <submittedName>
        <fullName evidence="2">Uncharacterized protein</fullName>
    </submittedName>
</protein>
<evidence type="ECO:0000313" key="2">
    <source>
        <dbReference type="EMBL" id="GJT19287.1"/>
    </source>
</evidence>
<gene>
    <name evidence="2" type="ORF">Tco_0877993</name>
</gene>
<reference evidence="2" key="1">
    <citation type="journal article" date="2022" name="Int. J. Mol. Sci.">
        <title>Draft Genome of Tanacetum Coccineum: Genomic Comparison of Closely Related Tanacetum-Family Plants.</title>
        <authorList>
            <person name="Yamashiro T."/>
            <person name="Shiraishi A."/>
            <person name="Nakayama K."/>
            <person name="Satake H."/>
        </authorList>
    </citation>
    <scope>NUCLEOTIDE SEQUENCE</scope>
</reference>
<name>A0ABQ5BZT2_9ASTR</name>
<sequence>MEKMIIITEATREKRSSPWEDADGVVDLYCTSHTRRFCSIRAGKEFSSRVTPLFSNNGGSSSRRNGVKVQQYQLIPITTLLIAQPSSSQPQRKQKSRRWAVNEEPVCKLKELIDFCTNKLQQRVLDLEHTKIAQAQESYKFKKRVKTLEKKGGNIVGKAVDVTDAVTIPVSAATKTNVDTYFGSNTGSDEEYKQQFDGRRWLPMERAREVKRATLLGTMSFKPKECSWRKKEAFVLKEQKKRDRPTTRVQQRILCSYTKFQESRSNGRKQFKELQQESTKKQKMDDDLERKERSGYYQIIRADGSSRRYSAFIQILRSFNREDLETLWKLVKAKHGYTRPEEGYERVL</sequence>
<feature type="region of interest" description="Disordered" evidence="1">
    <location>
        <begin position="266"/>
        <end position="290"/>
    </location>
</feature>